<evidence type="ECO:0000313" key="2">
    <source>
        <dbReference type="EMBL" id="UOO90418.1"/>
    </source>
</evidence>
<proteinExistence type="predicted"/>
<evidence type="ECO:0000313" key="3">
    <source>
        <dbReference type="Proteomes" id="UP000832011"/>
    </source>
</evidence>
<feature type="signal peptide" evidence="1">
    <location>
        <begin position="1"/>
        <end position="18"/>
    </location>
</feature>
<organism evidence="2 3">
    <name type="scientific">Vitreoscilla massiliensis</name>
    <dbReference type="NCBI Taxonomy" id="1689272"/>
    <lineage>
        <taxon>Bacteria</taxon>
        <taxon>Pseudomonadati</taxon>
        <taxon>Pseudomonadota</taxon>
        <taxon>Betaproteobacteria</taxon>
        <taxon>Neisseriales</taxon>
        <taxon>Neisseriaceae</taxon>
        <taxon>Vitreoscilla</taxon>
    </lineage>
</organism>
<dbReference type="EMBL" id="CP091511">
    <property type="protein sequence ID" value="UOO90418.1"/>
    <property type="molecule type" value="Genomic_DNA"/>
</dbReference>
<dbReference type="Proteomes" id="UP000832011">
    <property type="component" value="Chromosome"/>
</dbReference>
<name>A0ABY4E519_9NEIS</name>
<feature type="chain" id="PRO_5047508434" evidence="1">
    <location>
        <begin position="19"/>
        <end position="125"/>
    </location>
</feature>
<keyword evidence="1" id="KW-0732">Signal</keyword>
<keyword evidence="3" id="KW-1185">Reference proteome</keyword>
<sequence>MKTVLMCVLLAVAAPSFAKMDEAMLCQMLGELAESSLQKREQGVDQDGAMQAVYQQTERIEQPFVRGLVNGLMAEVVNDAYRQDTTIGSGDVNSDNFNERTMAQPTLAAVVQQRCQKSGIGAFLR</sequence>
<gene>
    <name evidence="2" type="ORF">LVJ82_05420</name>
</gene>
<dbReference type="RefSeq" id="WP_058355703.1">
    <property type="nucleotide sequence ID" value="NZ_CABKVG010000008.1"/>
</dbReference>
<accession>A0ABY4E519</accession>
<protein>
    <submittedName>
        <fullName evidence="2">Uncharacterized protein</fullName>
    </submittedName>
</protein>
<evidence type="ECO:0000256" key="1">
    <source>
        <dbReference type="SAM" id="SignalP"/>
    </source>
</evidence>
<reference evidence="2 3" key="1">
    <citation type="journal article" date="2022" name="Res Sq">
        <title>Evolution of multicellular longitudinally dividing oral cavity symbionts (Neisseriaceae).</title>
        <authorList>
            <person name="Nyongesa S."/>
            <person name="Weber P."/>
            <person name="Bernet E."/>
            <person name="Pullido F."/>
            <person name="Nieckarz M."/>
            <person name="Delaby M."/>
            <person name="Nieves C."/>
            <person name="Viehboeck T."/>
            <person name="Krause N."/>
            <person name="Rivera-Millot A."/>
            <person name="Nakamura A."/>
            <person name="Vischer N."/>
            <person name="VanNieuwenhze M."/>
            <person name="Brun Y."/>
            <person name="Cava F."/>
            <person name="Bulgheresi S."/>
            <person name="Veyrier F."/>
        </authorList>
    </citation>
    <scope>NUCLEOTIDE SEQUENCE [LARGE SCALE GENOMIC DNA]</scope>
    <source>
        <strain evidence="2 3">SN4</strain>
    </source>
</reference>